<feature type="region of interest" description="Disordered" evidence="1">
    <location>
        <begin position="1"/>
        <end position="50"/>
    </location>
</feature>
<accession>A0ABU6U3J9</accession>
<proteinExistence type="predicted"/>
<protein>
    <submittedName>
        <fullName evidence="2">Uncharacterized protein</fullName>
    </submittedName>
</protein>
<sequence length="88" mass="9468">AAERGITAYDNEGSSSNGIDESKQLGGGVAYSDRESVNAGQTSHLTDTENEGLNGVLMSDALIAWRRTFLNIDAMLLDELEPLFMGIF</sequence>
<reference evidence="2 3" key="1">
    <citation type="journal article" date="2023" name="Plants (Basel)">
        <title>Bridging the Gap: Combining Genomics and Transcriptomics Approaches to Understand Stylosanthes scabra, an Orphan Legume from the Brazilian Caatinga.</title>
        <authorList>
            <person name="Ferreira-Neto J.R.C."/>
            <person name="da Silva M.D."/>
            <person name="Binneck E."/>
            <person name="de Melo N.F."/>
            <person name="da Silva R.H."/>
            <person name="de Melo A.L.T.M."/>
            <person name="Pandolfi V."/>
            <person name="Bustamante F.O."/>
            <person name="Brasileiro-Vidal A.C."/>
            <person name="Benko-Iseppon A.M."/>
        </authorList>
    </citation>
    <scope>NUCLEOTIDE SEQUENCE [LARGE SCALE GENOMIC DNA]</scope>
    <source>
        <tissue evidence="2">Leaves</tissue>
    </source>
</reference>
<name>A0ABU6U3J9_9FABA</name>
<evidence type="ECO:0000313" key="3">
    <source>
        <dbReference type="Proteomes" id="UP001341840"/>
    </source>
</evidence>
<dbReference type="EMBL" id="JASCZI010098198">
    <property type="protein sequence ID" value="MED6154393.1"/>
    <property type="molecule type" value="Genomic_DNA"/>
</dbReference>
<evidence type="ECO:0000256" key="1">
    <source>
        <dbReference type="SAM" id="MobiDB-lite"/>
    </source>
</evidence>
<organism evidence="2 3">
    <name type="scientific">Stylosanthes scabra</name>
    <dbReference type="NCBI Taxonomy" id="79078"/>
    <lineage>
        <taxon>Eukaryota</taxon>
        <taxon>Viridiplantae</taxon>
        <taxon>Streptophyta</taxon>
        <taxon>Embryophyta</taxon>
        <taxon>Tracheophyta</taxon>
        <taxon>Spermatophyta</taxon>
        <taxon>Magnoliopsida</taxon>
        <taxon>eudicotyledons</taxon>
        <taxon>Gunneridae</taxon>
        <taxon>Pentapetalae</taxon>
        <taxon>rosids</taxon>
        <taxon>fabids</taxon>
        <taxon>Fabales</taxon>
        <taxon>Fabaceae</taxon>
        <taxon>Papilionoideae</taxon>
        <taxon>50 kb inversion clade</taxon>
        <taxon>dalbergioids sensu lato</taxon>
        <taxon>Dalbergieae</taxon>
        <taxon>Pterocarpus clade</taxon>
        <taxon>Stylosanthes</taxon>
    </lineage>
</organism>
<feature type="non-terminal residue" evidence="2">
    <location>
        <position position="1"/>
    </location>
</feature>
<gene>
    <name evidence="2" type="ORF">PIB30_111983</name>
</gene>
<dbReference type="Proteomes" id="UP001341840">
    <property type="component" value="Unassembled WGS sequence"/>
</dbReference>
<comment type="caution">
    <text evidence="2">The sequence shown here is derived from an EMBL/GenBank/DDBJ whole genome shotgun (WGS) entry which is preliminary data.</text>
</comment>
<evidence type="ECO:0000313" key="2">
    <source>
        <dbReference type="EMBL" id="MED6154393.1"/>
    </source>
</evidence>
<keyword evidence="3" id="KW-1185">Reference proteome</keyword>